<organism evidence="2 3">
    <name type="scientific">Vitis vinifera</name>
    <name type="common">Grape</name>
    <dbReference type="NCBI Taxonomy" id="29760"/>
    <lineage>
        <taxon>Eukaryota</taxon>
        <taxon>Viridiplantae</taxon>
        <taxon>Streptophyta</taxon>
        <taxon>Embryophyta</taxon>
        <taxon>Tracheophyta</taxon>
        <taxon>Spermatophyta</taxon>
        <taxon>Magnoliopsida</taxon>
        <taxon>eudicotyledons</taxon>
        <taxon>Gunneridae</taxon>
        <taxon>Pentapetalae</taxon>
        <taxon>rosids</taxon>
        <taxon>Vitales</taxon>
        <taxon>Vitaceae</taxon>
        <taxon>Viteae</taxon>
        <taxon>Vitis</taxon>
    </lineage>
</organism>
<protein>
    <submittedName>
        <fullName evidence="2">Transposon Ty3-I Gag-Pol polyprotein</fullName>
    </submittedName>
</protein>
<dbReference type="Gene3D" id="3.30.70.270">
    <property type="match status" value="1"/>
</dbReference>
<dbReference type="InterPro" id="IPR043502">
    <property type="entry name" value="DNA/RNA_pol_sf"/>
</dbReference>
<dbReference type="Gene3D" id="3.10.10.10">
    <property type="entry name" value="HIV Type 1 Reverse Transcriptase, subunit A, domain 1"/>
    <property type="match status" value="1"/>
</dbReference>
<comment type="caution">
    <text evidence="2">The sequence shown here is derived from an EMBL/GenBank/DDBJ whole genome shotgun (WGS) entry which is preliminary data.</text>
</comment>
<dbReference type="Pfam" id="PF00078">
    <property type="entry name" value="RVT_1"/>
    <property type="match status" value="1"/>
</dbReference>
<dbReference type="SUPFAM" id="SSF56672">
    <property type="entry name" value="DNA/RNA polymerases"/>
    <property type="match status" value="1"/>
</dbReference>
<dbReference type="InterPro" id="IPR053134">
    <property type="entry name" value="RNA-dir_DNA_polymerase"/>
</dbReference>
<gene>
    <name evidence="2" type="primary">TY3B-I_532</name>
    <name evidence="2" type="ORF">CK203_054781</name>
</gene>
<dbReference type="InterPro" id="IPR043128">
    <property type="entry name" value="Rev_trsase/Diguanyl_cyclase"/>
</dbReference>
<dbReference type="EMBL" id="QGNW01000423">
    <property type="protein sequence ID" value="RVW72084.1"/>
    <property type="molecule type" value="Genomic_DNA"/>
</dbReference>
<dbReference type="PANTHER" id="PTHR24559:SF444">
    <property type="entry name" value="REVERSE TRANSCRIPTASE DOMAIN-CONTAINING PROTEIN"/>
    <property type="match status" value="1"/>
</dbReference>
<dbReference type="CDD" id="cd01647">
    <property type="entry name" value="RT_LTR"/>
    <property type="match status" value="1"/>
</dbReference>
<evidence type="ECO:0000259" key="1">
    <source>
        <dbReference type="Pfam" id="PF00078"/>
    </source>
</evidence>
<reference evidence="2 3" key="1">
    <citation type="journal article" date="2018" name="PLoS Genet.">
        <title>Population sequencing reveals clonal diversity and ancestral inbreeding in the grapevine cultivar Chardonnay.</title>
        <authorList>
            <person name="Roach M.J."/>
            <person name="Johnson D.L."/>
            <person name="Bohlmann J."/>
            <person name="van Vuuren H.J."/>
            <person name="Jones S.J."/>
            <person name="Pretorius I.S."/>
            <person name="Schmidt S.A."/>
            <person name="Borneman A.R."/>
        </authorList>
    </citation>
    <scope>NUCLEOTIDE SEQUENCE [LARGE SCALE GENOMIC DNA]</scope>
    <source>
        <strain evidence="3">cv. Chardonnay</strain>
        <tissue evidence="2">Leaf</tissue>
    </source>
</reference>
<dbReference type="Proteomes" id="UP000288805">
    <property type="component" value="Unassembled WGS sequence"/>
</dbReference>
<accession>A0A438GIT1</accession>
<dbReference type="PANTHER" id="PTHR24559">
    <property type="entry name" value="TRANSPOSON TY3-I GAG-POL POLYPROTEIN"/>
    <property type="match status" value="1"/>
</dbReference>
<feature type="domain" description="Reverse transcriptase" evidence="1">
    <location>
        <begin position="15"/>
        <end position="96"/>
    </location>
</feature>
<sequence>MVKNDEGELIPTRLTTGWRVCIDFRKLNAVTKKDHFPLPFLDQVLERVVGHDYYCFLDGYSGYFQIAIALEDQEKTTFTCPFGTYAYRCMPFGLCNVRPHFKGVVLGHIISREGIQVDPAKIELISKLPSPTTVKEDAEFIWTKACQEAFERLKSLLTTTPICTRSKEDGKPYVVYYASKTLNDAQKNYTTIEKSSCSGVHT</sequence>
<dbReference type="AlphaFoldDB" id="A0A438GIT1"/>
<evidence type="ECO:0000313" key="3">
    <source>
        <dbReference type="Proteomes" id="UP000288805"/>
    </source>
</evidence>
<evidence type="ECO:0000313" key="2">
    <source>
        <dbReference type="EMBL" id="RVW72084.1"/>
    </source>
</evidence>
<dbReference type="InterPro" id="IPR000477">
    <property type="entry name" value="RT_dom"/>
</dbReference>
<name>A0A438GIT1_VITVI</name>
<proteinExistence type="predicted"/>